<dbReference type="InterPro" id="IPR047114">
    <property type="entry name" value="YciF"/>
</dbReference>
<dbReference type="Gene3D" id="1.20.1260.10">
    <property type="match status" value="1"/>
</dbReference>
<dbReference type="AlphaFoldDB" id="A0A8G2CHE8"/>
<dbReference type="Proteomes" id="UP000186308">
    <property type="component" value="Unassembled WGS sequence"/>
</dbReference>
<name>A0A8G2CHE8_ACIRU</name>
<dbReference type="EMBL" id="FTNE01000001">
    <property type="protein sequence ID" value="SIQ04653.1"/>
    <property type="molecule type" value="Genomic_DNA"/>
</dbReference>
<organism evidence="1 2">
    <name type="scientific">Acidiphilium rubrum</name>
    <dbReference type="NCBI Taxonomy" id="526"/>
    <lineage>
        <taxon>Bacteria</taxon>
        <taxon>Pseudomonadati</taxon>
        <taxon>Pseudomonadota</taxon>
        <taxon>Alphaproteobacteria</taxon>
        <taxon>Acetobacterales</taxon>
        <taxon>Acidocellaceae</taxon>
        <taxon>Acidiphilium</taxon>
    </lineage>
</organism>
<evidence type="ECO:0000313" key="2">
    <source>
        <dbReference type="Proteomes" id="UP000186308"/>
    </source>
</evidence>
<dbReference type="SUPFAM" id="SSF47240">
    <property type="entry name" value="Ferritin-like"/>
    <property type="match status" value="1"/>
</dbReference>
<gene>
    <name evidence="1" type="ORF">SAMN05421828_10172</name>
</gene>
<sequence length="178" mass="19466">MSYLANRDESLLVYVDGLQNAHAMETQAIELLSRQVERLEHYPDMEARMRQHIAESEAQRARLEDVLRSHSEGAKSGTSTIKDAILGLGGNIAAAIHAPATDEVLKNTLANFAFEHFEIAAYKTLITMADALGDPHGKAAAEACLAEEEAMAEWIDQHIAQTTLIFLNRTDAGIVASH</sequence>
<dbReference type="PANTHER" id="PTHR30565">
    <property type="entry name" value="PROTEIN YCIF"/>
    <property type="match status" value="1"/>
</dbReference>
<dbReference type="InterPro" id="IPR009078">
    <property type="entry name" value="Ferritin-like_SF"/>
</dbReference>
<dbReference type="InterPro" id="IPR010287">
    <property type="entry name" value="DUF892_YciF-like"/>
</dbReference>
<dbReference type="InterPro" id="IPR012347">
    <property type="entry name" value="Ferritin-like"/>
</dbReference>
<keyword evidence="2" id="KW-1185">Reference proteome</keyword>
<comment type="caution">
    <text evidence="1">The sequence shown here is derived from an EMBL/GenBank/DDBJ whole genome shotgun (WGS) entry which is preliminary data.</text>
</comment>
<dbReference type="OrthoDB" id="7273732at2"/>
<dbReference type="PANTHER" id="PTHR30565:SF9">
    <property type="entry name" value="PROTEIN YCIF"/>
    <property type="match status" value="1"/>
</dbReference>
<reference evidence="1 2" key="1">
    <citation type="submission" date="2017-01" db="EMBL/GenBank/DDBJ databases">
        <authorList>
            <person name="Varghese N."/>
            <person name="Submissions S."/>
        </authorList>
    </citation>
    <scope>NUCLEOTIDE SEQUENCE [LARGE SCALE GENOMIC DNA]</scope>
    <source>
        <strain evidence="1 2">ATCC 35905</strain>
    </source>
</reference>
<dbReference type="RefSeq" id="WP_029314240.1">
    <property type="nucleotide sequence ID" value="NZ_FTNE01000001.1"/>
</dbReference>
<proteinExistence type="predicted"/>
<protein>
    <submittedName>
        <fullName evidence="1">Ferritin-like metal-binding protein YciE</fullName>
    </submittedName>
</protein>
<evidence type="ECO:0000313" key="1">
    <source>
        <dbReference type="EMBL" id="SIQ04653.1"/>
    </source>
</evidence>
<accession>A0A8G2CHE8</accession>
<dbReference type="Pfam" id="PF05974">
    <property type="entry name" value="DUF892"/>
    <property type="match status" value="1"/>
</dbReference>